<name>A0A0F9MNV4_9ZZZZ</name>
<protein>
    <submittedName>
        <fullName evidence="1">Uncharacterized protein</fullName>
    </submittedName>
</protein>
<comment type="caution">
    <text evidence="1">The sequence shown here is derived from an EMBL/GenBank/DDBJ whole genome shotgun (WGS) entry which is preliminary data.</text>
</comment>
<gene>
    <name evidence="1" type="ORF">LCGC14_1359620</name>
</gene>
<reference evidence="1" key="1">
    <citation type="journal article" date="2015" name="Nature">
        <title>Complex archaea that bridge the gap between prokaryotes and eukaryotes.</title>
        <authorList>
            <person name="Spang A."/>
            <person name="Saw J.H."/>
            <person name="Jorgensen S.L."/>
            <person name="Zaremba-Niedzwiedzka K."/>
            <person name="Martijn J."/>
            <person name="Lind A.E."/>
            <person name="van Eijk R."/>
            <person name="Schleper C."/>
            <person name="Guy L."/>
            <person name="Ettema T.J."/>
        </authorList>
    </citation>
    <scope>NUCLEOTIDE SEQUENCE</scope>
</reference>
<accession>A0A0F9MNV4</accession>
<dbReference type="AlphaFoldDB" id="A0A0F9MNV4"/>
<sequence length="49" mass="6060">MNDRCFECLHRLNFYCRAYQFEIDILETPKCNRHKKDLNKTINKKNQLL</sequence>
<evidence type="ECO:0000313" key="1">
    <source>
        <dbReference type="EMBL" id="KKM78470.1"/>
    </source>
</evidence>
<organism evidence="1">
    <name type="scientific">marine sediment metagenome</name>
    <dbReference type="NCBI Taxonomy" id="412755"/>
    <lineage>
        <taxon>unclassified sequences</taxon>
        <taxon>metagenomes</taxon>
        <taxon>ecological metagenomes</taxon>
    </lineage>
</organism>
<proteinExistence type="predicted"/>
<dbReference type="EMBL" id="LAZR01008486">
    <property type="protein sequence ID" value="KKM78470.1"/>
    <property type="molecule type" value="Genomic_DNA"/>
</dbReference>